<dbReference type="AlphaFoldDB" id="A0A7S3CTH2"/>
<evidence type="ECO:0000313" key="3">
    <source>
        <dbReference type="EMBL" id="CAE0236858.1"/>
    </source>
</evidence>
<accession>A0A7S3CTH2</accession>
<dbReference type="CDD" id="cd10747">
    <property type="entry name" value="DnaJ_C"/>
    <property type="match status" value="1"/>
</dbReference>
<dbReference type="EMBL" id="HBIA01017509">
    <property type="protein sequence ID" value="CAE0236858.1"/>
    <property type="molecule type" value="Transcribed_RNA"/>
</dbReference>
<name>A0A7S3CTH2_9SPIT</name>
<gene>
    <name evidence="3" type="ORF">SRAS04492_LOCUS8666</name>
</gene>
<dbReference type="GO" id="GO:0005829">
    <property type="term" value="C:cytosol"/>
    <property type="evidence" value="ECO:0007669"/>
    <property type="project" value="TreeGrafter"/>
</dbReference>
<organism evidence="3">
    <name type="scientific">Strombidium rassoulzadegani</name>
    <dbReference type="NCBI Taxonomy" id="1082188"/>
    <lineage>
        <taxon>Eukaryota</taxon>
        <taxon>Sar</taxon>
        <taxon>Alveolata</taxon>
        <taxon>Ciliophora</taxon>
        <taxon>Intramacronucleata</taxon>
        <taxon>Spirotrichea</taxon>
        <taxon>Oligotrichia</taxon>
        <taxon>Strombidiidae</taxon>
        <taxon>Strombidium</taxon>
    </lineage>
</organism>
<dbReference type="InterPro" id="IPR051339">
    <property type="entry name" value="DnaJ_subfamily_B"/>
</dbReference>
<evidence type="ECO:0000259" key="2">
    <source>
        <dbReference type="Pfam" id="PF01556"/>
    </source>
</evidence>
<protein>
    <recommendedName>
        <fullName evidence="2">Chaperone DnaJ C-terminal domain-containing protein</fullName>
    </recommendedName>
</protein>
<reference evidence="3" key="1">
    <citation type="submission" date="2021-01" db="EMBL/GenBank/DDBJ databases">
        <authorList>
            <person name="Corre E."/>
            <person name="Pelletier E."/>
            <person name="Niang G."/>
            <person name="Scheremetjew M."/>
            <person name="Finn R."/>
            <person name="Kale V."/>
            <person name="Holt S."/>
            <person name="Cochrane G."/>
            <person name="Meng A."/>
            <person name="Brown T."/>
            <person name="Cohen L."/>
        </authorList>
    </citation>
    <scope>NUCLEOTIDE SEQUENCE</scope>
    <source>
        <strain evidence="3">Ras09</strain>
    </source>
</reference>
<dbReference type="PANTHER" id="PTHR24078:SF553">
    <property type="entry name" value="DNAJ HOMOLOG SUBFAMILY B MEMBER 5"/>
    <property type="match status" value="1"/>
</dbReference>
<dbReference type="Gene3D" id="2.60.260.20">
    <property type="entry name" value="Urease metallochaperone UreE, N-terminal domain"/>
    <property type="match status" value="2"/>
</dbReference>
<dbReference type="GO" id="GO:0051087">
    <property type="term" value="F:protein-folding chaperone binding"/>
    <property type="evidence" value="ECO:0007669"/>
    <property type="project" value="TreeGrafter"/>
</dbReference>
<dbReference type="GO" id="GO:0006457">
    <property type="term" value="P:protein folding"/>
    <property type="evidence" value="ECO:0007669"/>
    <property type="project" value="InterPro"/>
</dbReference>
<evidence type="ECO:0000256" key="1">
    <source>
        <dbReference type="ARBA" id="ARBA00023186"/>
    </source>
</evidence>
<feature type="domain" description="Chaperone DnaJ C-terminal" evidence="2">
    <location>
        <begin position="54"/>
        <end position="198"/>
    </location>
</feature>
<dbReference type="InterPro" id="IPR002939">
    <property type="entry name" value="DnaJ_C"/>
</dbReference>
<keyword evidence="1" id="KW-0143">Chaperone</keyword>
<dbReference type="InterPro" id="IPR008971">
    <property type="entry name" value="HSP40/DnaJ_pept-bd"/>
</dbReference>
<dbReference type="SUPFAM" id="SSF49493">
    <property type="entry name" value="HSP40/DnaJ peptide-binding domain"/>
    <property type="match status" value="2"/>
</dbReference>
<dbReference type="PANTHER" id="PTHR24078">
    <property type="entry name" value="DNAJ HOMOLOG SUBFAMILY C MEMBER"/>
    <property type="match status" value="1"/>
</dbReference>
<dbReference type="GO" id="GO:0051082">
    <property type="term" value="F:unfolded protein binding"/>
    <property type="evidence" value="ECO:0007669"/>
    <property type="project" value="InterPro"/>
</dbReference>
<proteinExistence type="predicted"/>
<dbReference type="Pfam" id="PF01556">
    <property type="entry name" value="DnaJ_C"/>
    <property type="match status" value="1"/>
</dbReference>
<sequence>MFLGNSHEIYEKFFGAYNPMANDYEPDGSDVFGSFLNDAIGGKRQPKHADPQDIECTVECSLEEFYNGRIKSLKYERNQVYPDGRTLLKVEDEIQFEVKPGFEDGTVLTFKKRGHEQFGHPRSNLMIKLVQKEEQFQNFRRSGNDLIYTHTMTLEEALASAPIQFTTLDGRSININLDQMITPQVVHKIEGEGMPKKHTPMAILENGSMDPRELDMYLQPLSSYPKGNLFVHFLIEFPKYLSSEQKHRVVELLRAN</sequence>